<dbReference type="EMBL" id="SOCE01000001">
    <property type="protein sequence ID" value="TDU88098.1"/>
    <property type="molecule type" value="Genomic_DNA"/>
</dbReference>
<feature type="compositionally biased region" description="Basic and acidic residues" evidence="2">
    <location>
        <begin position="33"/>
        <end position="57"/>
    </location>
</feature>
<dbReference type="Proteomes" id="UP000295151">
    <property type="component" value="Unassembled WGS sequence"/>
</dbReference>
<accession>A0A4R7TA24</accession>
<evidence type="ECO:0000256" key="2">
    <source>
        <dbReference type="SAM" id="MobiDB-lite"/>
    </source>
</evidence>
<dbReference type="Gene3D" id="1.10.1470.10">
    <property type="entry name" value="YjbJ"/>
    <property type="match status" value="1"/>
</dbReference>
<dbReference type="SUPFAM" id="SSF69047">
    <property type="entry name" value="Hypothetical protein YjbJ"/>
    <property type="match status" value="1"/>
</dbReference>
<name>A0A4R7TA24_9ACTN</name>
<evidence type="ECO:0000259" key="3">
    <source>
        <dbReference type="Pfam" id="PF05532"/>
    </source>
</evidence>
<keyword evidence="5" id="KW-1185">Reference proteome</keyword>
<sequence>MGAGDKMKNAADKLKGDAKEKVGDATDNEDLQAEGRVEESKADLKQATEKAKDAFKG</sequence>
<feature type="domain" description="CsbD-like" evidence="3">
    <location>
        <begin position="5"/>
        <end position="56"/>
    </location>
</feature>
<dbReference type="OrthoDB" id="2143260at2"/>
<comment type="similarity">
    <text evidence="1">Belongs to the UPF0337 (CsbD) family.</text>
</comment>
<dbReference type="AlphaFoldDB" id="A0A4R7TA24"/>
<proteinExistence type="inferred from homology"/>
<comment type="caution">
    <text evidence="4">The sequence shown here is derived from an EMBL/GenBank/DDBJ whole genome shotgun (WGS) entry which is preliminary data.</text>
</comment>
<feature type="region of interest" description="Disordered" evidence="2">
    <location>
        <begin position="1"/>
        <end position="57"/>
    </location>
</feature>
<reference evidence="4 5" key="1">
    <citation type="submission" date="2019-03" db="EMBL/GenBank/DDBJ databases">
        <title>Genomic Encyclopedia of Type Strains, Phase III (KMG-III): the genomes of soil and plant-associated and newly described type strains.</title>
        <authorList>
            <person name="Whitman W."/>
        </authorList>
    </citation>
    <scope>NUCLEOTIDE SEQUENCE [LARGE SCALE GENOMIC DNA]</scope>
    <source>
        <strain evidence="4 5">VKM Ac-2575</strain>
    </source>
</reference>
<evidence type="ECO:0000313" key="5">
    <source>
        <dbReference type="Proteomes" id="UP000295151"/>
    </source>
</evidence>
<gene>
    <name evidence="4" type="ORF">EV138_1638</name>
</gene>
<dbReference type="Pfam" id="PF05532">
    <property type="entry name" value="CsbD"/>
    <property type="match status" value="1"/>
</dbReference>
<feature type="compositionally biased region" description="Basic and acidic residues" evidence="2">
    <location>
        <begin position="1"/>
        <end position="24"/>
    </location>
</feature>
<dbReference type="InterPro" id="IPR036629">
    <property type="entry name" value="YjbJ_sf"/>
</dbReference>
<evidence type="ECO:0000256" key="1">
    <source>
        <dbReference type="ARBA" id="ARBA00009129"/>
    </source>
</evidence>
<organism evidence="4 5">
    <name type="scientific">Kribbella voronezhensis</name>
    <dbReference type="NCBI Taxonomy" id="2512212"/>
    <lineage>
        <taxon>Bacteria</taxon>
        <taxon>Bacillati</taxon>
        <taxon>Actinomycetota</taxon>
        <taxon>Actinomycetes</taxon>
        <taxon>Propionibacteriales</taxon>
        <taxon>Kribbellaceae</taxon>
        <taxon>Kribbella</taxon>
    </lineage>
</organism>
<dbReference type="InterPro" id="IPR008462">
    <property type="entry name" value="CsbD"/>
</dbReference>
<evidence type="ECO:0000313" key="4">
    <source>
        <dbReference type="EMBL" id="TDU88098.1"/>
    </source>
</evidence>
<protein>
    <submittedName>
        <fullName evidence="4">CsbD-like protein</fullName>
    </submittedName>
</protein>